<proteinExistence type="predicted"/>
<dbReference type="Proteomes" id="UP000095085">
    <property type="component" value="Unassembled WGS sequence"/>
</dbReference>
<dbReference type="GeneID" id="30997616"/>
<name>A0A1E4RJB5_9ASCO</name>
<keyword evidence="5" id="KW-1185">Reference proteome</keyword>
<dbReference type="GO" id="GO:0005737">
    <property type="term" value="C:cytoplasm"/>
    <property type="evidence" value="ECO:0007669"/>
    <property type="project" value="TreeGrafter"/>
</dbReference>
<dbReference type="SUPFAM" id="SSF53474">
    <property type="entry name" value="alpha/beta-Hydrolases"/>
    <property type="match status" value="1"/>
</dbReference>
<feature type="region of interest" description="Disordered" evidence="2">
    <location>
        <begin position="259"/>
        <end position="283"/>
    </location>
</feature>
<evidence type="ECO:0000313" key="4">
    <source>
        <dbReference type="EMBL" id="ODV67367.1"/>
    </source>
</evidence>
<dbReference type="EMBL" id="KV454541">
    <property type="protein sequence ID" value="ODV67367.1"/>
    <property type="molecule type" value="Genomic_DNA"/>
</dbReference>
<feature type="domain" description="Serine hydrolase" evidence="3">
    <location>
        <begin position="10"/>
        <end position="247"/>
    </location>
</feature>
<dbReference type="InterPro" id="IPR029058">
    <property type="entry name" value="AB_hydrolase_fold"/>
</dbReference>
<accession>A0A1E4RJB5</accession>
<dbReference type="STRING" id="984485.A0A1E4RJB5"/>
<dbReference type="Gene3D" id="3.40.50.1820">
    <property type="entry name" value="alpha/beta hydrolase"/>
    <property type="match status" value="1"/>
</dbReference>
<dbReference type="InterPro" id="IPR050593">
    <property type="entry name" value="LovG"/>
</dbReference>
<dbReference type="GO" id="GO:0016787">
    <property type="term" value="F:hydrolase activity"/>
    <property type="evidence" value="ECO:0007669"/>
    <property type="project" value="UniProtKB-KW"/>
</dbReference>
<dbReference type="PANTHER" id="PTHR48070:SF6">
    <property type="entry name" value="ESTERASE OVCA2"/>
    <property type="match status" value="1"/>
</dbReference>
<sequence>MPPKKQIDYKGRIIFLHGYTQTSSIFYAKTSALRKKLQKLKYKSVYLNGPYKLTPAQLPSNDALSKFNSVVPEDEEDTNLRAWWIKKDYYKDAVEISLAVDTIKDYINNGKIIPDDDSTEDEKANDDDDSNIPIVGIIGFSQGAALGGLLAHDFKDIFGIELKFAVLYSGFKIDTSKESASSQYDKYYTQDGGQSDNFKLLHVYGELDTVVSEERSVSLYNHSKTNSDILKHPGGHFVPNSKLLIDQVTNWILHTEIEQQPEKPKEEDSLDDLMDMMDNLGKA</sequence>
<dbReference type="OrthoDB" id="2094269at2759"/>
<evidence type="ECO:0000256" key="1">
    <source>
        <dbReference type="ARBA" id="ARBA00022801"/>
    </source>
</evidence>
<evidence type="ECO:0000256" key="2">
    <source>
        <dbReference type="SAM" id="MobiDB-lite"/>
    </source>
</evidence>
<dbReference type="AlphaFoldDB" id="A0A1E4RJB5"/>
<reference evidence="5" key="1">
    <citation type="submission" date="2016-05" db="EMBL/GenBank/DDBJ databases">
        <title>Comparative genomics of biotechnologically important yeasts.</title>
        <authorList>
            <consortium name="DOE Joint Genome Institute"/>
            <person name="Riley R."/>
            <person name="Haridas S."/>
            <person name="Wolfe K.H."/>
            <person name="Lopes M.R."/>
            <person name="Hittinger C.T."/>
            <person name="Goker M."/>
            <person name="Salamov A."/>
            <person name="Wisecaver J."/>
            <person name="Long T.M."/>
            <person name="Aerts A.L."/>
            <person name="Barry K."/>
            <person name="Choi C."/>
            <person name="Clum A."/>
            <person name="Coughlan A.Y."/>
            <person name="Deshpande S."/>
            <person name="Douglass A.P."/>
            <person name="Hanson S.J."/>
            <person name="Klenk H.-P."/>
            <person name="Labutti K."/>
            <person name="Lapidus A."/>
            <person name="Lindquist E."/>
            <person name="Lipzen A."/>
            <person name="Meier-Kolthoff J.P."/>
            <person name="Ohm R.A."/>
            <person name="Otillar R.P."/>
            <person name="Pangilinan J."/>
            <person name="Peng Y."/>
            <person name="Rokas A."/>
            <person name="Rosa C.A."/>
            <person name="Scheuner C."/>
            <person name="Sibirny A.A."/>
            <person name="Slot J.C."/>
            <person name="Stielow J.B."/>
            <person name="Sun H."/>
            <person name="Kurtzman C.P."/>
            <person name="Blackwell M."/>
            <person name="Grigoriev I.V."/>
            <person name="Jeffries T.W."/>
        </authorList>
    </citation>
    <scope>NUCLEOTIDE SEQUENCE [LARGE SCALE GENOMIC DNA]</scope>
    <source>
        <strain evidence="5">NRRL Y-1933</strain>
    </source>
</reference>
<evidence type="ECO:0000313" key="5">
    <source>
        <dbReference type="Proteomes" id="UP000095085"/>
    </source>
</evidence>
<organism evidence="4 5">
    <name type="scientific">Hyphopichia burtonii NRRL Y-1933</name>
    <dbReference type="NCBI Taxonomy" id="984485"/>
    <lineage>
        <taxon>Eukaryota</taxon>
        <taxon>Fungi</taxon>
        <taxon>Dikarya</taxon>
        <taxon>Ascomycota</taxon>
        <taxon>Saccharomycotina</taxon>
        <taxon>Pichiomycetes</taxon>
        <taxon>Debaryomycetaceae</taxon>
        <taxon>Hyphopichia</taxon>
    </lineage>
</organism>
<dbReference type="RefSeq" id="XP_020076434.1">
    <property type="nucleotide sequence ID" value="XM_020223067.1"/>
</dbReference>
<dbReference type="PANTHER" id="PTHR48070">
    <property type="entry name" value="ESTERASE OVCA2"/>
    <property type="match status" value="1"/>
</dbReference>
<keyword evidence="1" id="KW-0378">Hydrolase</keyword>
<gene>
    <name evidence="4" type="ORF">HYPBUDRAFT_210587</name>
</gene>
<dbReference type="GO" id="GO:0005634">
    <property type="term" value="C:nucleus"/>
    <property type="evidence" value="ECO:0007669"/>
    <property type="project" value="TreeGrafter"/>
</dbReference>
<dbReference type="Pfam" id="PF03959">
    <property type="entry name" value="FSH1"/>
    <property type="match status" value="1"/>
</dbReference>
<protein>
    <recommendedName>
        <fullName evidence="3">Serine hydrolase domain-containing protein</fullName>
    </recommendedName>
</protein>
<evidence type="ECO:0000259" key="3">
    <source>
        <dbReference type="Pfam" id="PF03959"/>
    </source>
</evidence>
<dbReference type="InterPro" id="IPR005645">
    <property type="entry name" value="FSH-like_dom"/>
</dbReference>